<dbReference type="Gene3D" id="1.25.40.20">
    <property type="entry name" value="Ankyrin repeat-containing domain"/>
    <property type="match status" value="2"/>
</dbReference>
<dbReference type="SUPFAM" id="SSF48403">
    <property type="entry name" value="Ankyrin repeat"/>
    <property type="match status" value="2"/>
</dbReference>
<dbReference type="GO" id="GO:0005783">
    <property type="term" value="C:endoplasmic reticulum"/>
    <property type="evidence" value="ECO:0007669"/>
    <property type="project" value="TreeGrafter"/>
</dbReference>
<dbReference type="Proteomes" id="UP001165080">
    <property type="component" value="Unassembled WGS sequence"/>
</dbReference>
<comment type="caution">
    <text evidence="1">The sequence shown here is derived from an EMBL/GenBank/DDBJ whole genome shotgun (WGS) entry which is preliminary data.</text>
</comment>
<dbReference type="SUPFAM" id="SSF140860">
    <property type="entry name" value="Pseudo ankyrin repeat-like"/>
    <property type="match status" value="1"/>
</dbReference>
<keyword evidence="2" id="KW-1185">Reference proteome</keyword>
<proteinExistence type="predicted"/>
<name>A0A9W6C1U9_9CHLO</name>
<evidence type="ECO:0008006" key="3">
    <source>
        <dbReference type="Google" id="ProtNLM"/>
    </source>
</evidence>
<reference evidence="1 2" key="1">
    <citation type="journal article" date="2023" name="Commun. Biol.">
        <title>Reorganization of the ancestral sex-determining regions during the evolution of trioecy in Pleodorina starrii.</title>
        <authorList>
            <person name="Takahashi K."/>
            <person name="Suzuki S."/>
            <person name="Kawai-Toyooka H."/>
            <person name="Yamamoto K."/>
            <person name="Hamaji T."/>
            <person name="Ootsuki R."/>
            <person name="Yamaguchi H."/>
            <person name="Kawachi M."/>
            <person name="Higashiyama T."/>
            <person name="Nozaki H."/>
        </authorList>
    </citation>
    <scope>NUCLEOTIDE SEQUENCE [LARGE SCALE GENOMIC DNA]</scope>
    <source>
        <strain evidence="1 2">NIES-4479</strain>
    </source>
</reference>
<dbReference type="PANTHER" id="PTHR12393:SF6">
    <property type="entry name" value="SPHINGOMYELIN PHOSPHODIESTERASE 2"/>
    <property type="match status" value="1"/>
</dbReference>
<protein>
    <recommendedName>
        <fullName evidence="3">Ankyrin repeat domain-containing protein</fullName>
    </recommendedName>
</protein>
<organism evidence="1 2">
    <name type="scientific">Pleodorina starrii</name>
    <dbReference type="NCBI Taxonomy" id="330485"/>
    <lineage>
        <taxon>Eukaryota</taxon>
        <taxon>Viridiplantae</taxon>
        <taxon>Chlorophyta</taxon>
        <taxon>core chlorophytes</taxon>
        <taxon>Chlorophyceae</taxon>
        <taxon>CS clade</taxon>
        <taxon>Chlamydomonadales</taxon>
        <taxon>Volvocaceae</taxon>
        <taxon>Pleodorina</taxon>
    </lineage>
</organism>
<dbReference type="PANTHER" id="PTHR12393">
    <property type="entry name" value="SPHINGOMYELIN PHOSPHODIESTERASE RELATED"/>
    <property type="match status" value="1"/>
</dbReference>
<sequence length="518" mass="55730">MMPSSGIMEVAVEESDSCSWDALAPEVVLRIACCLSPNEVACTLRIITKATAKLFKSCISVQLSMPVPHHAFVFRWGNERAVHDLTLEQRQQLLCLTARTGVVANLEVAVNAVGCRLTDRVFNAAVEAGQLDACAWLEDRDCPHEDRAVINMAACAGHAAIVRWKLEQDPNLVDEALEGAASGGHCALCEELLAADAYCSNDVANLAAAAGHDELTEWLLERLEEPLAARSFYLYHAAAYGFELPALQRLIRAQLGSGNTWPDLKKRWGSRLAAAAVCSPTPDWRAKLEWLEDEGCRIQEEHGVFVFRAAEPGVVPVTRQEHAVERVALLRERGLLDVGSCLQDAVAGANLPLLQYLRTEGLLTTVSGTLKSMTMSAAMERGDLAILAELLAAGWPVDPFKVMGAARRGHLHVLRWLEGPEAGPAAAEALHGALLQGTKLMERGAGSGSLAVMEWLWERGCPSDEHTFTAAAGAGNTAILELLVARGCPMSDAAYQAANRNGDTAILHSLRRLGCPGA</sequence>
<dbReference type="GO" id="GO:0071944">
    <property type="term" value="C:cell periphery"/>
    <property type="evidence" value="ECO:0007669"/>
    <property type="project" value="TreeGrafter"/>
</dbReference>
<dbReference type="AlphaFoldDB" id="A0A9W6C1U9"/>
<dbReference type="GO" id="GO:0004620">
    <property type="term" value="F:phospholipase activity"/>
    <property type="evidence" value="ECO:0007669"/>
    <property type="project" value="TreeGrafter"/>
</dbReference>
<dbReference type="InterPro" id="IPR036770">
    <property type="entry name" value="Ankyrin_rpt-contain_sf"/>
</dbReference>
<dbReference type="OrthoDB" id="122883at2759"/>
<dbReference type="GO" id="GO:0030149">
    <property type="term" value="P:sphingolipid catabolic process"/>
    <property type="evidence" value="ECO:0007669"/>
    <property type="project" value="TreeGrafter"/>
</dbReference>
<evidence type="ECO:0000313" key="1">
    <source>
        <dbReference type="EMBL" id="GLC62409.1"/>
    </source>
</evidence>
<evidence type="ECO:0000313" key="2">
    <source>
        <dbReference type="Proteomes" id="UP001165080"/>
    </source>
</evidence>
<accession>A0A9W6C1U9</accession>
<dbReference type="EMBL" id="BRXU01000064">
    <property type="protein sequence ID" value="GLC62409.1"/>
    <property type="molecule type" value="Genomic_DNA"/>
</dbReference>
<dbReference type="GO" id="GO:0046513">
    <property type="term" value="P:ceramide biosynthetic process"/>
    <property type="evidence" value="ECO:0007669"/>
    <property type="project" value="TreeGrafter"/>
</dbReference>
<dbReference type="GO" id="GO:0016020">
    <property type="term" value="C:membrane"/>
    <property type="evidence" value="ECO:0007669"/>
    <property type="project" value="TreeGrafter"/>
</dbReference>
<gene>
    <name evidence="1" type="primary">PLEST011293</name>
    <name evidence="1" type="ORF">PLESTB_001896400</name>
</gene>